<dbReference type="AlphaFoldDB" id="A0A645B5B3"/>
<dbReference type="EMBL" id="VSSQ01017709">
    <property type="protein sequence ID" value="MPM60256.1"/>
    <property type="molecule type" value="Genomic_DNA"/>
</dbReference>
<sequence>MRSGERQAQILESMKRTDSISVNDLLKMLPASPATIRRDITALERAGKIRKARGKIFLEDISRAPAYELRDAMHDDEKKRIGKAAAALVKEGDSIIIDAGTTALALAENLRDRQHLSVITNSIPVAYVFNATAVNVFLCGGMLEDMALVDDDAVQFFASHQVDKAFVGASGVRGSVGLTVVSPFQFAVKKQMIASAREVYALLDESKFHIMGVNLFADFNELTGIITSRSIASEQLLARLEQENIEVIYSE</sequence>
<reference evidence="5" key="1">
    <citation type="submission" date="2019-08" db="EMBL/GenBank/DDBJ databases">
        <authorList>
            <person name="Kucharzyk K."/>
            <person name="Murdoch R.W."/>
            <person name="Higgins S."/>
            <person name="Loffler F."/>
        </authorList>
    </citation>
    <scope>NUCLEOTIDE SEQUENCE</scope>
</reference>
<dbReference type="InterPro" id="IPR036390">
    <property type="entry name" value="WH_DNA-bd_sf"/>
</dbReference>
<evidence type="ECO:0000259" key="4">
    <source>
        <dbReference type="PROSITE" id="PS51000"/>
    </source>
</evidence>
<dbReference type="PANTHER" id="PTHR30363:SF44">
    <property type="entry name" value="AGA OPERON TRANSCRIPTIONAL REPRESSOR-RELATED"/>
    <property type="match status" value="1"/>
</dbReference>
<dbReference type="Gene3D" id="3.40.50.1360">
    <property type="match status" value="1"/>
</dbReference>
<dbReference type="SMART" id="SM01134">
    <property type="entry name" value="DeoRC"/>
    <property type="match status" value="1"/>
</dbReference>
<dbReference type="InterPro" id="IPR036388">
    <property type="entry name" value="WH-like_DNA-bd_sf"/>
</dbReference>
<dbReference type="Pfam" id="PF00455">
    <property type="entry name" value="DeoRC"/>
    <property type="match status" value="1"/>
</dbReference>
<dbReference type="GO" id="GO:0003677">
    <property type="term" value="F:DNA binding"/>
    <property type="evidence" value="ECO:0007669"/>
    <property type="project" value="UniProtKB-KW"/>
</dbReference>
<keyword evidence="1" id="KW-0805">Transcription regulation</keyword>
<comment type="caution">
    <text evidence="5">The sequence shown here is derived from an EMBL/GenBank/DDBJ whole genome shotgun (WGS) entry which is preliminary data.</text>
</comment>
<dbReference type="InterPro" id="IPR001034">
    <property type="entry name" value="DeoR_HTH"/>
</dbReference>
<gene>
    <name evidence="5" type="primary">glcR_11</name>
    <name evidence="5" type="ORF">SDC9_107107</name>
</gene>
<dbReference type="PANTHER" id="PTHR30363">
    <property type="entry name" value="HTH-TYPE TRANSCRIPTIONAL REGULATOR SRLR-RELATED"/>
    <property type="match status" value="1"/>
</dbReference>
<dbReference type="SMART" id="SM00420">
    <property type="entry name" value="HTH_DEOR"/>
    <property type="match status" value="1"/>
</dbReference>
<organism evidence="5">
    <name type="scientific">bioreactor metagenome</name>
    <dbReference type="NCBI Taxonomy" id="1076179"/>
    <lineage>
        <taxon>unclassified sequences</taxon>
        <taxon>metagenomes</taxon>
        <taxon>ecological metagenomes</taxon>
    </lineage>
</organism>
<feature type="domain" description="HTH deoR-type" evidence="4">
    <location>
        <begin position="3"/>
        <end position="58"/>
    </location>
</feature>
<protein>
    <submittedName>
        <fullName evidence="5">HTH-type transcriptional repressor GlcR</fullName>
    </submittedName>
</protein>
<dbReference type="GO" id="GO:0003700">
    <property type="term" value="F:DNA-binding transcription factor activity"/>
    <property type="evidence" value="ECO:0007669"/>
    <property type="project" value="InterPro"/>
</dbReference>
<dbReference type="SUPFAM" id="SSF100950">
    <property type="entry name" value="NagB/RpiA/CoA transferase-like"/>
    <property type="match status" value="1"/>
</dbReference>
<keyword evidence="2" id="KW-0238">DNA-binding</keyword>
<dbReference type="InterPro" id="IPR014036">
    <property type="entry name" value="DeoR-like_C"/>
</dbReference>
<dbReference type="InterPro" id="IPR018356">
    <property type="entry name" value="Tscrpt_reg_HTH_DeoR_CS"/>
</dbReference>
<name>A0A645B5B3_9ZZZZ</name>
<dbReference type="PROSITE" id="PS00894">
    <property type="entry name" value="HTH_DEOR_1"/>
    <property type="match status" value="1"/>
</dbReference>
<keyword evidence="3" id="KW-0804">Transcription</keyword>
<dbReference type="Pfam" id="PF08220">
    <property type="entry name" value="HTH_DeoR"/>
    <property type="match status" value="1"/>
</dbReference>
<dbReference type="Gene3D" id="1.10.10.10">
    <property type="entry name" value="Winged helix-like DNA-binding domain superfamily/Winged helix DNA-binding domain"/>
    <property type="match status" value="1"/>
</dbReference>
<evidence type="ECO:0000256" key="1">
    <source>
        <dbReference type="ARBA" id="ARBA00023015"/>
    </source>
</evidence>
<dbReference type="SUPFAM" id="SSF46785">
    <property type="entry name" value="Winged helix' DNA-binding domain"/>
    <property type="match status" value="1"/>
</dbReference>
<evidence type="ECO:0000256" key="3">
    <source>
        <dbReference type="ARBA" id="ARBA00023163"/>
    </source>
</evidence>
<dbReference type="PROSITE" id="PS51000">
    <property type="entry name" value="HTH_DEOR_2"/>
    <property type="match status" value="1"/>
</dbReference>
<evidence type="ECO:0000256" key="2">
    <source>
        <dbReference type="ARBA" id="ARBA00023125"/>
    </source>
</evidence>
<dbReference type="InterPro" id="IPR037171">
    <property type="entry name" value="NagB/RpiA_transferase-like"/>
</dbReference>
<dbReference type="InterPro" id="IPR050313">
    <property type="entry name" value="Carb_Metab_HTH_regulators"/>
</dbReference>
<accession>A0A645B5B3</accession>
<evidence type="ECO:0000313" key="5">
    <source>
        <dbReference type="EMBL" id="MPM60256.1"/>
    </source>
</evidence>
<proteinExistence type="predicted"/>